<keyword evidence="2" id="KW-1185">Reference proteome</keyword>
<dbReference type="EMBL" id="VJVV01000001">
    <property type="protein sequence ID" value="TRO84099.1"/>
    <property type="molecule type" value="Genomic_DNA"/>
</dbReference>
<gene>
    <name evidence="1" type="ORF">FL622_02660</name>
</gene>
<dbReference type="AlphaFoldDB" id="A0A550JLL3"/>
<evidence type="ECO:0000313" key="2">
    <source>
        <dbReference type="Proteomes" id="UP000317155"/>
    </source>
</evidence>
<comment type="caution">
    <text evidence="1">The sequence shown here is derived from an EMBL/GenBank/DDBJ whole genome shotgun (WGS) entry which is preliminary data.</text>
</comment>
<evidence type="ECO:0000313" key="1">
    <source>
        <dbReference type="EMBL" id="TRO84099.1"/>
    </source>
</evidence>
<accession>A0A550JLL3</accession>
<dbReference type="Proteomes" id="UP000317155">
    <property type="component" value="Unassembled WGS sequence"/>
</dbReference>
<organism evidence="1 2">
    <name type="scientific">Trichloromonas acetexigens</name>
    <dbReference type="NCBI Taxonomy" id="38815"/>
    <lineage>
        <taxon>Bacteria</taxon>
        <taxon>Pseudomonadati</taxon>
        <taxon>Thermodesulfobacteriota</taxon>
        <taxon>Desulfuromonadia</taxon>
        <taxon>Desulfuromonadales</taxon>
        <taxon>Trichloromonadaceae</taxon>
        <taxon>Trichloromonas</taxon>
    </lineage>
</organism>
<dbReference type="RefSeq" id="WP_092053303.1">
    <property type="nucleotide sequence ID" value="NZ_FOJJ01000001.1"/>
</dbReference>
<protein>
    <submittedName>
        <fullName evidence="1">Uncharacterized protein</fullName>
    </submittedName>
</protein>
<proteinExistence type="predicted"/>
<name>A0A550JLL3_9BACT</name>
<sequence length="154" mass="17395">MQIFLSIISALGVLFSVAGAFIAGWYVATDKNRSELFKQRLAAYRKLSGQISKVYTLGVSLDTVDVPKSDLVYQKEAAALLNLILAEALLLDEHSTKQVFKFLQMKPEQYSKNKRQINEIVNAFRADLTLRKLDIMNQLSSLSVDTKRLLRKAQ</sequence>
<reference evidence="1 2" key="1">
    <citation type="submission" date="2019-07" db="EMBL/GenBank/DDBJ databases">
        <title>Insights of Desulfuromonas acetexigens electromicrobiology.</title>
        <authorList>
            <person name="Katuri K."/>
            <person name="Sapireddy V."/>
            <person name="Shaw D.R."/>
            <person name="Saikaly P."/>
        </authorList>
    </citation>
    <scope>NUCLEOTIDE SEQUENCE [LARGE SCALE GENOMIC DNA]</scope>
    <source>
        <strain evidence="1 2">2873</strain>
    </source>
</reference>